<keyword evidence="4" id="KW-1185">Reference proteome</keyword>
<organism evidence="3 4">
    <name type="scientific">Tegillarca granosa</name>
    <name type="common">Malaysian cockle</name>
    <name type="synonym">Anadara granosa</name>
    <dbReference type="NCBI Taxonomy" id="220873"/>
    <lineage>
        <taxon>Eukaryota</taxon>
        <taxon>Metazoa</taxon>
        <taxon>Spiralia</taxon>
        <taxon>Lophotrochozoa</taxon>
        <taxon>Mollusca</taxon>
        <taxon>Bivalvia</taxon>
        <taxon>Autobranchia</taxon>
        <taxon>Pteriomorphia</taxon>
        <taxon>Arcoida</taxon>
        <taxon>Arcoidea</taxon>
        <taxon>Arcidae</taxon>
        <taxon>Tegillarca</taxon>
    </lineage>
</organism>
<feature type="region of interest" description="Disordered" evidence="1">
    <location>
        <begin position="117"/>
        <end position="149"/>
    </location>
</feature>
<name>A0ABQ9FN81_TEGGR</name>
<evidence type="ECO:0000313" key="4">
    <source>
        <dbReference type="Proteomes" id="UP001217089"/>
    </source>
</evidence>
<dbReference type="InterPro" id="IPR048365">
    <property type="entry name" value="TNP-like_RNaseH_N"/>
</dbReference>
<gene>
    <name evidence="3" type="ORF">KUTeg_003829</name>
</gene>
<dbReference type="Proteomes" id="UP001217089">
    <property type="component" value="Unassembled WGS sequence"/>
</dbReference>
<sequence>MPLTMVIDGHQQYCSIVFNSSKVTFHLRNVTFTLGFSLNVTQKNVDGLIHLITVIKICKGLDTTENESQALIVEYLSELSNENSGKKTTRSKSCKVIVNWTSKKECCDRCMDSIKQNRKRKRPPVSETESISEKKSEINPLQEHNLSSHQNVDNGLIEKVYSDQVSNSDYPVQVSQVDEESKIKLCKEDHEDMESILNKIVENGAPEQFKLLLESQLRNFKKGLEIHQRRWDQEVISVCLGLYIRSPRAYEDLKKSGLLVLPSQRLLQYYKNSIKQTTCFNLQNLIWMQKEALKQKVSDFGKHGGLVIDEMSIQDDLVIQKQRDSWNLVGIVDMDQTNNNIDILCNGRKKVQLATHALQFVFHGLTGFRWPVAYFGSNTATAFQLYNTFWKCVDVLDENGFTVDYVMLDGASTNRAFTNILFNNGCQREKKFKFQDIYDGNHSICAIQDIMHVLKRIETMIENQSQAGRYLVLNDCCIVWDHWVECFNFNFQNGFGIHKKLTDDHFTLTPASKMRNKLAIDVLLFLMKSYQATLHDPARLASSVELLENTSILTDLFCNSNQPICSKNDKRIELLREILHFFNDWESQIVNSVLYLQAKNLITQETRDDINSAVSGFISLCDTMLGKGNSINPGFLNSDIVENLFGQQRGIRNGLNANPTLAQYGPSNTAIILGQCSVSNKGNSGKSASFFTASTPGALNTTRNKSNLKSRRSIRI</sequence>
<feature type="domain" description="Transposable element P transposase-like RNase H" evidence="2">
    <location>
        <begin position="292"/>
        <end position="421"/>
    </location>
</feature>
<reference evidence="3 4" key="1">
    <citation type="submission" date="2022-12" db="EMBL/GenBank/DDBJ databases">
        <title>Chromosome-level genome of Tegillarca granosa.</title>
        <authorList>
            <person name="Kim J."/>
        </authorList>
    </citation>
    <scope>NUCLEOTIDE SEQUENCE [LARGE SCALE GENOMIC DNA]</scope>
    <source>
        <strain evidence="3">Teg-2019</strain>
        <tissue evidence="3">Adductor muscle</tissue>
    </source>
</reference>
<evidence type="ECO:0000259" key="2">
    <source>
        <dbReference type="Pfam" id="PF21787"/>
    </source>
</evidence>
<proteinExistence type="predicted"/>
<protein>
    <recommendedName>
        <fullName evidence="2">Transposable element P transposase-like RNase H domain-containing protein</fullName>
    </recommendedName>
</protein>
<evidence type="ECO:0000256" key="1">
    <source>
        <dbReference type="SAM" id="MobiDB-lite"/>
    </source>
</evidence>
<comment type="caution">
    <text evidence="3">The sequence shown here is derived from an EMBL/GenBank/DDBJ whole genome shotgun (WGS) entry which is preliminary data.</text>
</comment>
<dbReference type="Pfam" id="PF21787">
    <property type="entry name" value="TNP-like_RNaseH_N"/>
    <property type="match status" value="1"/>
</dbReference>
<dbReference type="EMBL" id="JARBDR010000214">
    <property type="protein sequence ID" value="KAJ8318738.1"/>
    <property type="molecule type" value="Genomic_DNA"/>
</dbReference>
<accession>A0ABQ9FN81</accession>
<evidence type="ECO:0000313" key="3">
    <source>
        <dbReference type="EMBL" id="KAJ8318738.1"/>
    </source>
</evidence>